<evidence type="ECO:0000313" key="1">
    <source>
        <dbReference type="Proteomes" id="UP000050741"/>
    </source>
</evidence>
<evidence type="ECO:0000313" key="2">
    <source>
        <dbReference type="WBParaSite" id="GPLIN_000671100"/>
    </source>
</evidence>
<name>A0A183C1G7_GLOPA</name>
<protein>
    <submittedName>
        <fullName evidence="2">Uncharacterized protein</fullName>
    </submittedName>
</protein>
<sequence length="173" mass="19611">MPVDNISILSLPHLTLTPANLFRQILSYPWRHVTPTVPGNDTAVHSTYGAIVDHQHRNFRIQKNGGEATAANDLAMTRSQSISFFSEGTEVKRSQQQRVGTDREPLLEFVRTDLDQLEMHNFTFQQMPASHFATQRLRHSVQSLSSALFQHSNSTRDLRQYAMDGPGSSSRQY</sequence>
<dbReference type="WBParaSite" id="GPLIN_000671100">
    <property type="protein sequence ID" value="GPLIN_000671100"/>
    <property type="gene ID" value="GPLIN_000671100"/>
</dbReference>
<dbReference type="Proteomes" id="UP000050741">
    <property type="component" value="Unassembled WGS sequence"/>
</dbReference>
<accession>A0A183C1G7</accession>
<dbReference type="AlphaFoldDB" id="A0A183C1G7"/>
<proteinExistence type="predicted"/>
<reference evidence="2" key="3">
    <citation type="submission" date="2016-06" db="UniProtKB">
        <authorList>
            <consortium name="WormBaseParasite"/>
        </authorList>
    </citation>
    <scope>IDENTIFICATION</scope>
</reference>
<keyword evidence="1" id="KW-1185">Reference proteome</keyword>
<organism evidence="1 2">
    <name type="scientific">Globodera pallida</name>
    <name type="common">Potato cyst nematode worm</name>
    <name type="synonym">Heterodera pallida</name>
    <dbReference type="NCBI Taxonomy" id="36090"/>
    <lineage>
        <taxon>Eukaryota</taxon>
        <taxon>Metazoa</taxon>
        <taxon>Ecdysozoa</taxon>
        <taxon>Nematoda</taxon>
        <taxon>Chromadorea</taxon>
        <taxon>Rhabditida</taxon>
        <taxon>Tylenchina</taxon>
        <taxon>Tylenchomorpha</taxon>
        <taxon>Tylenchoidea</taxon>
        <taxon>Heteroderidae</taxon>
        <taxon>Heteroderinae</taxon>
        <taxon>Globodera</taxon>
    </lineage>
</organism>
<reference evidence="1" key="1">
    <citation type="submission" date="2013-12" db="EMBL/GenBank/DDBJ databases">
        <authorList>
            <person name="Aslett M."/>
        </authorList>
    </citation>
    <scope>NUCLEOTIDE SEQUENCE [LARGE SCALE GENOMIC DNA]</scope>
    <source>
        <strain evidence="1">Lindley</strain>
    </source>
</reference>
<reference evidence="1" key="2">
    <citation type="submission" date="2014-05" db="EMBL/GenBank/DDBJ databases">
        <title>The genome and life-stage specific transcriptomes of Globodera pallida elucidate key aspects of plant parasitism by a cyst nematode.</title>
        <authorList>
            <person name="Cotton J.A."/>
            <person name="Lilley C.J."/>
            <person name="Jones L.M."/>
            <person name="Kikuchi T."/>
            <person name="Reid A.J."/>
            <person name="Thorpe P."/>
            <person name="Tsai I.J."/>
            <person name="Beasley H."/>
            <person name="Blok V."/>
            <person name="Cock P.J.A."/>
            <person name="Van den Akker S.E."/>
            <person name="Holroyd N."/>
            <person name="Hunt M."/>
            <person name="Mantelin S."/>
            <person name="Naghra H."/>
            <person name="Pain A."/>
            <person name="Palomares-Rius J.E."/>
            <person name="Zarowiecki M."/>
            <person name="Berriman M."/>
            <person name="Jones J.T."/>
            <person name="Urwin P.E."/>
        </authorList>
    </citation>
    <scope>NUCLEOTIDE SEQUENCE [LARGE SCALE GENOMIC DNA]</scope>
    <source>
        <strain evidence="1">Lindley</strain>
    </source>
</reference>